<dbReference type="CDD" id="cd01065">
    <property type="entry name" value="NAD_bind_Shikimate_DH"/>
    <property type="match status" value="1"/>
</dbReference>
<accession>A0A2S7SYW2</accession>
<keyword evidence="3" id="KW-0028">Amino-acid biosynthesis</keyword>
<dbReference type="RefSeq" id="WP_105038768.1">
    <property type="nucleotide sequence ID" value="NZ_PPSL01000002.1"/>
</dbReference>
<reference evidence="5 6" key="1">
    <citation type="submission" date="2018-01" db="EMBL/GenBank/DDBJ databases">
        <title>A novel member of the phylum Bacteroidetes isolated from glacier ice.</title>
        <authorList>
            <person name="Liu Q."/>
            <person name="Xin Y.-H."/>
        </authorList>
    </citation>
    <scope>NUCLEOTIDE SEQUENCE [LARGE SCALE GENOMIC DNA]</scope>
    <source>
        <strain evidence="5 6">RB1R16</strain>
    </source>
</reference>
<evidence type="ECO:0000313" key="6">
    <source>
        <dbReference type="Proteomes" id="UP000239872"/>
    </source>
</evidence>
<keyword evidence="6" id="KW-1185">Reference proteome</keyword>
<keyword evidence="2 5" id="KW-0560">Oxidoreductase</keyword>
<sequence length="244" mass="26744">MQDHYGIIGYPLNHSFSPAFFNKKFEAEGINALYTALPIPDIALFPQLLIDNPRLKGLNVTIPYKQSVIPYLDELNDEAEKVGAVNCIAVRDGKTKGYNTDVIGFERSLGPLLQPQHAYALILGTGGASKAVAYVLKQKGIAYKLVSRTAKAGMLTYADVTPAMLSKYKFIINTTPLGMFVDLAACPALPYEALGSEHLVYDLVYNPAETRFLALAKAQGAVIKNGLDMLHLQARAGWEIWNRP</sequence>
<dbReference type="GO" id="GO:0005829">
    <property type="term" value="C:cytosol"/>
    <property type="evidence" value="ECO:0007669"/>
    <property type="project" value="TreeGrafter"/>
</dbReference>
<dbReference type="GO" id="GO:0009423">
    <property type="term" value="P:chorismate biosynthetic process"/>
    <property type="evidence" value="ECO:0007669"/>
    <property type="project" value="TreeGrafter"/>
</dbReference>
<protein>
    <submittedName>
        <fullName evidence="5">Shikimate dehydrogenase</fullName>
        <ecNumber evidence="5">1.1.1.25</ecNumber>
    </submittedName>
</protein>
<dbReference type="InterPro" id="IPR046346">
    <property type="entry name" value="Aminoacid_DH-like_N_sf"/>
</dbReference>
<proteinExistence type="predicted"/>
<comment type="caution">
    <text evidence="5">The sequence shown here is derived from an EMBL/GenBank/DDBJ whole genome shotgun (WGS) entry which is preliminary data.</text>
</comment>
<organism evidence="5 6">
    <name type="scientific">Flavipsychrobacter stenotrophus</name>
    <dbReference type="NCBI Taxonomy" id="2077091"/>
    <lineage>
        <taxon>Bacteria</taxon>
        <taxon>Pseudomonadati</taxon>
        <taxon>Bacteroidota</taxon>
        <taxon>Chitinophagia</taxon>
        <taxon>Chitinophagales</taxon>
        <taxon>Chitinophagaceae</taxon>
        <taxon>Flavipsychrobacter</taxon>
    </lineage>
</organism>
<evidence type="ECO:0000256" key="2">
    <source>
        <dbReference type="ARBA" id="ARBA00023002"/>
    </source>
</evidence>
<dbReference type="OrthoDB" id="9792692at2"/>
<feature type="domain" description="Shikimate dehydrogenase substrate binding N-terminal" evidence="4">
    <location>
        <begin position="7"/>
        <end position="88"/>
    </location>
</feature>
<dbReference type="PANTHER" id="PTHR21089:SF1">
    <property type="entry name" value="BIFUNCTIONAL 3-DEHYDROQUINATE DEHYDRATASE_SHIKIMATE DEHYDROGENASE, CHLOROPLASTIC"/>
    <property type="match status" value="1"/>
</dbReference>
<evidence type="ECO:0000256" key="1">
    <source>
        <dbReference type="ARBA" id="ARBA00004871"/>
    </source>
</evidence>
<dbReference type="SUPFAM" id="SSF53223">
    <property type="entry name" value="Aminoacid dehydrogenase-like, N-terminal domain"/>
    <property type="match status" value="1"/>
</dbReference>
<dbReference type="PANTHER" id="PTHR21089">
    <property type="entry name" value="SHIKIMATE DEHYDROGENASE"/>
    <property type="match status" value="1"/>
</dbReference>
<comment type="pathway">
    <text evidence="1">Metabolic intermediate biosynthesis; chorismate biosynthesis; chorismate from D-erythrose 4-phosphate and phosphoenolpyruvate: step 4/7.</text>
</comment>
<name>A0A2S7SYW2_9BACT</name>
<evidence type="ECO:0000256" key="3">
    <source>
        <dbReference type="ARBA" id="ARBA00023141"/>
    </source>
</evidence>
<dbReference type="InterPro" id="IPR036291">
    <property type="entry name" value="NAD(P)-bd_dom_sf"/>
</dbReference>
<evidence type="ECO:0000313" key="5">
    <source>
        <dbReference type="EMBL" id="PQJ11888.1"/>
    </source>
</evidence>
<dbReference type="GO" id="GO:0004764">
    <property type="term" value="F:shikimate 3-dehydrogenase (NADP+) activity"/>
    <property type="evidence" value="ECO:0007669"/>
    <property type="project" value="UniProtKB-EC"/>
</dbReference>
<dbReference type="InterPro" id="IPR013708">
    <property type="entry name" value="Shikimate_DH-bd_N"/>
</dbReference>
<dbReference type="Gene3D" id="3.40.50.10860">
    <property type="entry name" value="Leucine Dehydrogenase, chain A, domain 1"/>
    <property type="match status" value="1"/>
</dbReference>
<dbReference type="InterPro" id="IPR022893">
    <property type="entry name" value="Shikimate_DH_fam"/>
</dbReference>
<dbReference type="Gene3D" id="3.40.50.720">
    <property type="entry name" value="NAD(P)-binding Rossmann-like Domain"/>
    <property type="match status" value="1"/>
</dbReference>
<dbReference type="SUPFAM" id="SSF51735">
    <property type="entry name" value="NAD(P)-binding Rossmann-fold domains"/>
    <property type="match status" value="1"/>
</dbReference>
<dbReference type="GO" id="GO:0019632">
    <property type="term" value="P:shikimate metabolic process"/>
    <property type="evidence" value="ECO:0007669"/>
    <property type="project" value="TreeGrafter"/>
</dbReference>
<dbReference type="Proteomes" id="UP000239872">
    <property type="component" value="Unassembled WGS sequence"/>
</dbReference>
<dbReference type="EC" id="1.1.1.25" evidence="5"/>
<dbReference type="GO" id="GO:0009073">
    <property type="term" value="P:aromatic amino acid family biosynthetic process"/>
    <property type="evidence" value="ECO:0007669"/>
    <property type="project" value="UniProtKB-KW"/>
</dbReference>
<evidence type="ECO:0000259" key="4">
    <source>
        <dbReference type="Pfam" id="PF08501"/>
    </source>
</evidence>
<dbReference type="EMBL" id="PPSL01000002">
    <property type="protein sequence ID" value="PQJ11888.1"/>
    <property type="molecule type" value="Genomic_DNA"/>
</dbReference>
<dbReference type="GO" id="GO:0050661">
    <property type="term" value="F:NADP binding"/>
    <property type="evidence" value="ECO:0007669"/>
    <property type="project" value="TreeGrafter"/>
</dbReference>
<gene>
    <name evidence="5" type="primary">aroE</name>
    <name evidence="5" type="ORF">CJD36_008825</name>
</gene>
<keyword evidence="3" id="KW-0057">Aromatic amino acid biosynthesis</keyword>
<dbReference type="Pfam" id="PF08501">
    <property type="entry name" value="Shikimate_dh_N"/>
    <property type="match status" value="1"/>
</dbReference>
<dbReference type="AlphaFoldDB" id="A0A2S7SYW2"/>